<reference evidence="2" key="1">
    <citation type="submission" date="2014-11" db="EMBL/GenBank/DDBJ databases">
        <authorList>
            <person name="Amaro Gonzalez C."/>
        </authorList>
    </citation>
    <scope>NUCLEOTIDE SEQUENCE</scope>
</reference>
<reference evidence="2" key="2">
    <citation type="journal article" date="2015" name="Fish Shellfish Immunol.">
        <title>Early steps in the European eel (Anguilla anguilla)-Vibrio vulnificus interaction in the gills: Role of the RtxA13 toxin.</title>
        <authorList>
            <person name="Callol A."/>
            <person name="Pajuelo D."/>
            <person name="Ebbesson L."/>
            <person name="Teles M."/>
            <person name="MacKenzie S."/>
            <person name="Amaro C."/>
        </authorList>
    </citation>
    <scope>NUCLEOTIDE SEQUENCE</scope>
</reference>
<feature type="region of interest" description="Disordered" evidence="1">
    <location>
        <begin position="1"/>
        <end position="22"/>
    </location>
</feature>
<protein>
    <submittedName>
        <fullName evidence="2">Uncharacterized protein</fullName>
    </submittedName>
</protein>
<organism evidence="2">
    <name type="scientific">Anguilla anguilla</name>
    <name type="common">European freshwater eel</name>
    <name type="synonym">Muraena anguilla</name>
    <dbReference type="NCBI Taxonomy" id="7936"/>
    <lineage>
        <taxon>Eukaryota</taxon>
        <taxon>Metazoa</taxon>
        <taxon>Chordata</taxon>
        <taxon>Craniata</taxon>
        <taxon>Vertebrata</taxon>
        <taxon>Euteleostomi</taxon>
        <taxon>Actinopterygii</taxon>
        <taxon>Neopterygii</taxon>
        <taxon>Teleostei</taxon>
        <taxon>Anguilliformes</taxon>
        <taxon>Anguillidae</taxon>
        <taxon>Anguilla</taxon>
    </lineage>
</organism>
<dbReference type="AlphaFoldDB" id="A0A0E9U7F7"/>
<accession>A0A0E9U7F7</accession>
<evidence type="ECO:0000256" key="1">
    <source>
        <dbReference type="SAM" id="MobiDB-lite"/>
    </source>
</evidence>
<sequence>MHSCGVGLAGKYRDAHPPLQGR</sequence>
<dbReference type="EMBL" id="GBXM01047472">
    <property type="protein sequence ID" value="JAH61105.1"/>
    <property type="molecule type" value="Transcribed_RNA"/>
</dbReference>
<name>A0A0E9U7F7_ANGAN</name>
<proteinExistence type="predicted"/>
<evidence type="ECO:0000313" key="2">
    <source>
        <dbReference type="EMBL" id="JAH61105.1"/>
    </source>
</evidence>